<sequence length="96" mass="10490">MGIRQVLQARRDEIVEIAARHGAHNLRLFGSVARGQDTADSDIDLLVATGPTTSSWFPAGLILDLEQILGRRVEIVTEKGLNPHLREKVLGEAVPL</sequence>
<keyword evidence="7" id="KW-0067">ATP-binding</keyword>
<evidence type="ECO:0000256" key="5">
    <source>
        <dbReference type="ARBA" id="ARBA00022723"/>
    </source>
</evidence>
<evidence type="ECO:0000256" key="8">
    <source>
        <dbReference type="ARBA" id="ARBA00022842"/>
    </source>
</evidence>
<evidence type="ECO:0000313" key="11">
    <source>
        <dbReference type="EMBL" id="MDI6448267.1"/>
    </source>
</evidence>
<evidence type="ECO:0000256" key="9">
    <source>
        <dbReference type="ARBA" id="ARBA00038276"/>
    </source>
</evidence>
<dbReference type="Proteomes" id="UP001431776">
    <property type="component" value="Unassembled WGS sequence"/>
</dbReference>
<accession>A0AAW6TRF9</accession>
<keyword evidence="8" id="KW-0460">Magnesium</keyword>
<evidence type="ECO:0000256" key="2">
    <source>
        <dbReference type="ARBA" id="ARBA00022649"/>
    </source>
</evidence>
<protein>
    <submittedName>
        <fullName evidence="11">Nucleotidyltransferase family protein</fullName>
    </submittedName>
</protein>
<keyword evidence="12" id="KW-1185">Reference proteome</keyword>
<gene>
    <name evidence="11" type="ORF">QJ522_04360</name>
</gene>
<dbReference type="InterPro" id="IPR043519">
    <property type="entry name" value="NT_sf"/>
</dbReference>
<name>A0AAW6TRF9_9BACT</name>
<dbReference type="Gene3D" id="3.30.460.10">
    <property type="entry name" value="Beta Polymerase, domain 2"/>
    <property type="match status" value="1"/>
</dbReference>
<evidence type="ECO:0000256" key="6">
    <source>
        <dbReference type="ARBA" id="ARBA00022741"/>
    </source>
</evidence>
<evidence type="ECO:0000256" key="4">
    <source>
        <dbReference type="ARBA" id="ARBA00022695"/>
    </source>
</evidence>
<dbReference type="GO" id="GO:0046872">
    <property type="term" value="F:metal ion binding"/>
    <property type="evidence" value="ECO:0007669"/>
    <property type="project" value="UniProtKB-KW"/>
</dbReference>
<evidence type="ECO:0000259" key="10">
    <source>
        <dbReference type="Pfam" id="PF01909"/>
    </source>
</evidence>
<keyword evidence="4" id="KW-0548">Nucleotidyltransferase</keyword>
<dbReference type="AlphaFoldDB" id="A0AAW6TRF9"/>
<comment type="similarity">
    <text evidence="9">Belongs to the MntA antitoxin family.</text>
</comment>
<evidence type="ECO:0000313" key="12">
    <source>
        <dbReference type="Proteomes" id="UP001431776"/>
    </source>
</evidence>
<keyword evidence="3" id="KW-0808">Transferase</keyword>
<proteinExistence type="inferred from homology"/>
<dbReference type="GO" id="GO:0016779">
    <property type="term" value="F:nucleotidyltransferase activity"/>
    <property type="evidence" value="ECO:0007669"/>
    <property type="project" value="UniProtKB-KW"/>
</dbReference>
<dbReference type="SUPFAM" id="SSF81301">
    <property type="entry name" value="Nucleotidyltransferase"/>
    <property type="match status" value="1"/>
</dbReference>
<dbReference type="Pfam" id="PF01909">
    <property type="entry name" value="NTP_transf_2"/>
    <property type="match status" value="1"/>
</dbReference>
<comment type="caution">
    <text evidence="11">The sequence shown here is derived from an EMBL/GenBank/DDBJ whole genome shotgun (WGS) entry which is preliminary data.</text>
</comment>
<dbReference type="EMBL" id="JASCXX010000004">
    <property type="protein sequence ID" value="MDI6448267.1"/>
    <property type="molecule type" value="Genomic_DNA"/>
</dbReference>
<evidence type="ECO:0000256" key="1">
    <source>
        <dbReference type="ARBA" id="ARBA00001946"/>
    </source>
</evidence>
<keyword evidence="2" id="KW-1277">Toxin-antitoxin system</keyword>
<dbReference type="RefSeq" id="WP_349243675.1">
    <property type="nucleotide sequence ID" value="NZ_JASCXX010000004.1"/>
</dbReference>
<organism evidence="11 12">
    <name type="scientific">Anaerobaca lacustris</name>
    <dbReference type="NCBI Taxonomy" id="3044600"/>
    <lineage>
        <taxon>Bacteria</taxon>
        <taxon>Pseudomonadati</taxon>
        <taxon>Planctomycetota</taxon>
        <taxon>Phycisphaerae</taxon>
        <taxon>Sedimentisphaerales</taxon>
        <taxon>Anaerobacaceae</taxon>
        <taxon>Anaerobaca</taxon>
    </lineage>
</organism>
<feature type="domain" description="Polymerase nucleotidyl transferase" evidence="10">
    <location>
        <begin position="23"/>
        <end position="93"/>
    </location>
</feature>
<comment type="cofactor">
    <cofactor evidence="1">
        <name>Mg(2+)</name>
        <dbReference type="ChEBI" id="CHEBI:18420"/>
    </cofactor>
</comment>
<evidence type="ECO:0000256" key="3">
    <source>
        <dbReference type="ARBA" id="ARBA00022679"/>
    </source>
</evidence>
<dbReference type="PANTHER" id="PTHR33571">
    <property type="entry name" value="SSL8005 PROTEIN"/>
    <property type="match status" value="1"/>
</dbReference>
<dbReference type="InterPro" id="IPR002934">
    <property type="entry name" value="Polymerase_NTP_transf_dom"/>
</dbReference>
<keyword evidence="5" id="KW-0479">Metal-binding</keyword>
<evidence type="ECO:0000256" key="7">
    <source>
        <dbReference type="ARBA" id="ARBA00022840"/>
    </source>
</evidence>
<reference evidence="11" key="1">
    <citation type="submission" date="2023-05" db="EMBL/GenBank/DDBJ databases">
        <title>Anaerotaeda fermentans gen. nov., sp. nov., a novel anaerobic planctomycete of the new family within the order Sedimentisphaerales isolated from Taman Peninsula, Russia.</title>
        <authorList>
            <person name="Khomyakova M.A."/>
            <person name="Merkel A.Y."/>
            <person name="Slobodkin A.I."/>
        </authorList>
    </citation>
    <scope>NUCLEOTIDE SEQUENCE</scope>
    <source>
        <strain evidence="11">M17dextr</strain>
    </source>
</reference>
<keyword evidence="6" id="KW-0547">Nucleotide-binding</keyword>
<dbReference type="GO" id="GO:0005524">
    <property type="term" value="F:ATP binding"/>
    <property type="evidence" value="ECO:0007669"/>
    <property type="project" value="UniProtKB-KW"/>
</dbReference>
<dbReference type="PANTHER" id="PTHR33571:SF12">
    <property type="entry name" value="BSL3053 PROTEIN"/>
    <property type="match status" value="1"/>
</dbReference>
<dbReference type="CDD" id="cd05403">
    <property type="entry name" value="NT_KNTase_like"/>
    <property type="match status" value="1"/>
</dbReference>
<dbReference type="InterPro" id="IPR052038">
    <property type="entry name" value="Type-VII_TA_antitoxin"/>
</dbReference>